<protein>
    <submittedName>
        <fullName evidence="3">DUF1016 domain-containing protein</fullName>
    </submittedName>
</protein>
<dbReference type="InterPro" id="IPR009362">
    <property type="entry name" value="YhcG_C"/>
</dbReference>
<dbReference type="PANTHER" id="PTHR30547:SF0">
    <property type="entry name" value="BLR8175 PROTEIN"/>
    <property type="match status" value="1"/>
</dbReference>
<proteinExistence type="predicted"/>
<dbReference type="EMBL" id="QGMZ01000015">
    <property type="protein sequence ID" value="PWR74874.1"/>
    <property type="molecule type" value="Genomic_DNA"/>
</dbReference>
<comment type="caution">
    <text evidence="3">The sequence shown here is derived from an EMBL/GenBank/DDBJ whole genome shotgun (WGS) entry which is preliminary data.</text>
</comment>
<evidence type="ECO:0000259" key="2">
    <source>
        <dbReference type="Pfam" id="PF17761"/>
    </source>
</evidence>
<dbReference type="InterPro" id="IPR053148">
    <property type="entry name" value="PD-DEXK-like_domain"/>
</dbReference>
<dbReference type="Pfam" id="PF17761">
    <property type="entry name" value="DUF1016_N"/>
    <property type="match status" value="1"/>
</dbReference>
<gene>
    <name evidence="3" type="ORF">DLD82_08240</name>
</gene>
<evidence type="ECO:0000259" key="1">
    <source>
        <dbReference type="Pfam" id="PF06250"/>
    </source>
</evidence>
<reference evidence="3 4" key="1">
    <citation type="submission" date="2018-05" db="EMBL/GenBank/DDBJ databases">
        <title>Draft genome of Methanospirillum stamsii Pt1.</title>
        <authorList>
            <person name="Dueholm M.S."/>
            <person name="Nielsen P.H."/>
            <person name="Bakmann L.F."/>
            <person name="Otzen D.E."/>
        </authorList>
    </citation>
    <scope>NUCLEOTIDE SEQUENCE [LARGE SCALE GENOMIC DNA]</scope>
    <source>
        <strain evidence="3 4">Pt1</strain>
    </source>
</reference>
<dbReference type="GO" id="GO:0003676">
    <property type="term" value="F:nucleic acid binding"/>
    <property type="evidence" value="ECO:0007669"/>
    <property type="project" value="InterPro"/>
</dbReference>
<name>A0A2V2N401_9EURY</name>
<keyword evidence="4" id="KW-1185">Reference proteome</keyword>
<evidence type="ECO:0000313" key="4">
    <source>
        <dbReference type="Proteomes" id="UP000245934"/>
    </source>
</evidence>
<accession>A0A2V2N401</accession>
<dbReference type="InterPro" id="IPR011856">
    <property type="entry name" value="tRNA_endonuc-like_dom_sf"/>
</dbReference>
<dbReference type="Gene3D" id="3.40.1350.10">
    <property type="match status" value="1"/>
</dbReference>
<dbReference type="GeneID" id="97610506"/>
<evidence type="ECO:0000313" key="3">
    <source>
        <dbReference type="EMBL" id="PWR74874.1"/>
    </source>
</evidence>
<organism evidence="3 4">
    <name type="scientific">Methanospirillum stamsii</name>
    <dbReference type="NCBI Taxonomy" id="1277351"/>
    <lineage>
        <taxon>Archaea</taxon>
        <taxon>Methanobacteriati</taxon>
        <taxon>Methanobacteriota</taxon>
        <taxon>Stenosarchaea group</taxon>
        <taxon>Methanomicrobia</taxon>
        <taxon>Methanomicrobiales</taxon>
        <taxon>Methanospirillaceae</taxon>
        <taxon>Methanospirillum</taxon>
    </lineage>
</organism>
<dbReference type="InterPro" id="IPR041527">
    <property type="entry name" value="YhcG_N"/>
</dbReference>
<feature type="domain" description="YhcG PDDEXK nuclease" evidence="1">
    <location>
        <begin position="163"/>
        <end position="316"/>
    </location>
</feature>
<dbReference type="AlphaFoldDB" id="A0A2V2N401"/>
<dbReference type="Pfam" id="PF06250">
    <property type="entry name" value="YhcG_C"/>
    <property type="match status" value="1"/>
</dbReference>
<sequence>MFLTELKTHIRRAQLKSVLSVNKELILLYWKIGKDILTNQETLGWGAKDIDQLSQDLRTEFPDMKGFSVRNLKYMQAFAAAYPEEEFVQQVAAQLPWFHLCVIITRIKDTEERLFYLKKTIEHGWSRNILVHQIESGLHLREGTSTTNFALTLPPPQSDLAHQTLKDPYIFDFLTLSEEVQEMDLENALISHIQDFFLELGVGFAYLGRQYHLSIGDQDFYLDLLFYHTKLHCYVVIELKAHEFKPEYAGKLNFYLSAVDDLIRQDGDNPTIGILLCREKNKAIAEYVLRDIQKPMGVSEYQLTRALSEELKGRLPCVEEIEKVIEEVEITTSVVPKCSIEIKAFNSGEMSKKENSPDNHSPDQT</sequence>
<dbReference type="RefSeq" id="WP_109940638.1">
    <property type="nucleotide sequence ID" value="NZ_CP176366.1"/>
</dbReference>
<dbReference type="Proteomes" id="UP000245934">
    <property type="component" value="Unassembled WGS sequence"/>
</dbReference>
<dbReference type="PANTHER" id="PTHR30547">
    <property type="entry name" value="UNCHARACTERIZED PROTEIN YHCG-RELATED"/>
    <property type="match status" value="1"/>
</dbReference>
<feature type="domain" description="YhcG N-terminal" evidence="2">
    <location>
        <begin position="5"/>
        <end position="141"/>
    </location>
</feature>
<dbReference type="OrthoDB" id="359256at2157"/>